<accession>A0ABR1GP67</accession>
<evidence type="ECO:0000256" key="3">
    <source>
        <dbReference type="ARBA" id="ARBA00023125"/>
    </source>
</evidence>
<dbReference type="InterPro" id="IPR007219">
    <property type="entry name" value="XnlR_reg_dom"/>
</dbReference>
<dbReference type="PANTHER" id="PTHR47171">
    <property type="entry name" value="FARA-RELATED"/>
    <property type="match status" value="1"/>
</dbReference>
<dbReference type="Proteomes" id="UP001498476">
    <property type="component" value="Unassembled WGS sequence"/>
</dbReference>
<evidence type="ECO:0000256" key="4">
    <source>
        <dbReference type="ARBA" id="ARBA00023163"/>
    </source>
</evidence>
<feature type="domain" description="Xylanolytic transcriptional activator regulatory" evidence="7">
    <location>
        <begin position="264"/>
        <end position="335"/>
    </location>
</feature>
<proteinExistence type="predicted"/>
<evidence type="ECO:0000313" key="9">
    <source>
        <dbReference type="Proteomes" id="UP001498476"/>
    </source>
</evidence>
<dbReference type="SMART" id="SM00906">
    <property type="entry name" value="Fungal_trans"/>
    <property type="match status" value="1"/>
</dbReference>
<dbReference type="CDD" id="cd12148">
    <property type="entry name" value="fungal_TF_MHR"/>
    <property type="match status" value="1"/>
</dbReference>
<feature type="compositionally biased region" description="Polar residues" evidence="6">
    <location>
        <begin position="55"/>
        <end position="67"/>
    </location>
</feature>
<dbReference type="InterPro" id="IPR052073">
    <property type="entry name" value="Amide_Lactam_Regulators"/>
</dbReference>
<evidence type="ECO:0000259" key="7">
    <source>
        <dbReference type="SMART" id="SM00906"/>
    </source>
</evidence>
<name>A0ABR1GP67_9HYPO</name>
<evidence type="ECO:0000256" key="2">
    <source>
        <dbReference type="ARBA" id="ARBA00023015"/>
    </source>
</evidence>
<dbReference type="Pfam" id="PF04082">
    <property type="entry name" value="Fungal_trans"/>
    <property type="match status" value="1"/>
</dbReference>
<gene>
    <name evidence="8" type="ORF">QQX98_010509</name>
</gene>
<keyword evidence="5" id="KW-0539">Nucleus</keyword>
<sequence>METLPCENCVEVNACCEVPESRRGKHARKSSIRARTGPKADDDNPRPQSYPPGTLTASSPPNSHRSTLSEALHPLEKDGDDGELFLGESATLGCVYDEPKETIKCPSPKENARLRYPVPKVLMSESRLPQWEVERRRKRILYLREDGVFDMPHGSACEMLLKAFLEWFHPCFPILDRAELVDMFKSRTMSPLLAFSIFSVAAAHCNDETLSQAGLGSRQQARYMFFSRAKDLYEVDYEANQTTVTQALFLMSFWRGGRLLDKHTRHWLGIAINLAQSKAMHRCFPNRDANQGKLRRRIWWSIYIRERQCSTALGLPSRIRDDDCDVELLQAGDLEESSTALELGGWILPVQPSEHISYVIEMSKLAQLLGQVIDAEYIPGNVKNTTTRQHLKEKLFEWERHLPEHMSPHVRLGDSLNMQAAMLHLAYNNALILLFRNAYVHKPDGGVDEEGYLAVQAACRNSAVVEHLLSRSLMEHADIHLINSLFNTLCIHVLHLRCCKGTLRSVTEHRAQLCLVALQELQKTWEVTVWLLRLHLFFQALDRATAQRLQLSNNDGFPADKAADVFADILPPSPSTLSGLWGMGSPNAECNRQAQFSVTDPTTTGHLQAPFDWPWAMEGLEDLFCNPSQIDLEQTDPNFID</sequence>
<organism evidence="8 9">
    <name type="scientific">Neonectria punicea</name>
    <dbReference type="NCBI Taxonomy" id="979145"/>
    <lineage>
        <taxon>Eukaryota</taxon>
        <taxon>Fungi</taxon>
        <taxon>Dikarya</taxon>
        <taxon>Ascomycota</taxon>
        <taxon>Pezizomycotina</taxon>
        <taxon>Sordariomycetes</taxon>
        <taxon>Hypocreomycetidae</taxon>
        <taxon>Hypocreales</taxon>
        <taxon>Nectriaceae</taxon>
        <taxon>Neonectria</taxon>
    </lineage>
</organism>
<evidence type="ECO:0000256" key="5">
    <source>
        <dbReference type="ARBA" id="ARBA00023242"/>
    </source>
</evidence>
<feature type="compositionally biased region" description="Basic residues" evidence="6">
    <location>
        <begin position="23"/>
        <end position="32"/>
    </location>
</feature>
<reference evidence="8 9" key="1">
    <citation type="journal article" date="2025" name="Microbiol. Resour. Announc.">
        <title>Draft genome sequences for Neonectria magnoliae and Neonectria punicea, canker pathogens of Liriodendron tulipifera and Acer saccharum in West Virginia.</title>
        <authorList>
            <person name="Petronek H.M."/>
            <person name="Kasson M.T."/>
            <person name="Metheny A.M."/>
            <person name="Stauder C.M."/>
            <person name="Lovett B."/>
            <person name="Lynch S.C."/>
            <person name="Garnas J.R."/>
            <person name="Kasson L.R."/>
            <person name="Stajich J.E."/>
        </authorList>
    </citation>
    <scope>NUCLEOTIDE SEQUENCE [LARGE SCALE GENOMIC DNA]</scope>
    <source>
        <strain evidence="8 9">NRRL 64653</strain>
    </source>
</reference>
<keyword evidence="2" id="KW-0805">Transcription regulation</keyword>
<feature type="region of interest" description="Disordered" evidence="6">
    <location>
        <begin position="20"/>
        <end position="67"/>
    </location>
</feature>
<keyword evidence="9" id="KW-1185">Reference proteome</keyword>
<keyword evidence="1" id="KW-0862">Zinc</keyword>
<evidence type="ECO:0000256" key="6">
    <source>
        <dbReference type="SAM" id="MobiDB-lite"/>
    </source>
</evidence>
<evidence type="ECO:0000256" key="1">
    <source>
        <dbReference type="ARBA" id="ARBA00022833"/>
    </source>
</evidence>
<evidence type="ECO:0000313" key="8">
    <source>
        <dbReference type="EMBL" id="KAK7403706.1"/>
    </source>
</evidence>
<protein>
    <recommendedName>
        <fullName evidence="7">Xylanolytic transcriptional activator regulatory domain-containing protein</fullName>
    </recommendedName>
</protein>
<dbReference type="EMBL" id="JAZAVJ010000233">
    <property type="protein sequence ID" value="KAK7403706.1"/>
    <property type="molecule type" value="Genomic_DNA"/>
</dbReference>
<keyword evidence="3" id="KW-0238">DNA-binding</keyword>
<comment type="caution">
    <text evidence="8">The sequence shown here is derived from an EMBL/GenBank/DDBJ whole genome shotgun (WGS) entry which is preliminary data.</text>
</comment>
<keyword evidence="4" id="KW-0804">Transcription</keyword>
<dbReference type="PANTHER" id="PTHR47171:SF1">
    <property type="entry name" value="ZN(II)2CYS6 TRANSCRIPTION FACTOR (EUROFUNG)"/>
    <property type="match status" value="1"/>
</dbReference>